<sequence length="115" mass="12935">MTTADTAIRIAALDTWYDPEWGSACVISLEAAGPDGARRFWLVPGTSYNLAAEDGDWFAVDPQDRRHKITRKDRSIASLPTERGECWLNSDCTYEIRADATAGKKTPRWELWSLT</sequence>
<dbReference type="EMBL" id="JADOUF010000001">
    <property type="protein sequence ID" value="MBG6136527.1"/>
    <property type="molecule type" value="Genomic_DNA"/>
</dbReference>
<evidence type="ECO:0000313" key="2">
    <source>
        <dbReference type="Proteomes" id="UP000622552"/>
    </source>
</evidence>
<reference evidence="1" key="1">
    <citation type="submission" date="2020-11" db="EMBL/GenBank/DDBJ databases">
        <title>Sequencing the genomes of 1000 actinobacteria strains.</title>
        <authorList>
            <person name="Klenk H.-P."/>
        </authorList>
    </citation>
    <scope>NUCLEOTIDE SEQUENCE</scope>
    <source>
        <strain evidence="1">DSM 45356</strain>
    </source>
</reference>
<gene>
    <name evidence="1" type="ORF">IW245_002721</name>
</gene>
<proteinExistence type="predicted"/>
<dbReference type="RefSeq" id="WP_197003490.1">
    <property type="nucleotide sequence ID" value="NZ_BONS01000015.1"/>
</dbReference>
<keyword evidence="2" id="KW-1185">Reference proteome</keyword>
<dbReference type="AlphaFoldDB" id="A0A8J7KPP1"/>
<comment type="caution">
    <text evidence="1">The sequence shown here is derived from an EMBL/GenBank/DDBJ whole genome shotgun (WGS) entry which is preliminary data.</text>
</comment>
<protein>
    <submittedName>
        <fullName evidence="1">Uncharacterized protein</fullName>
    </submittedName>
</protein>
<name>A0A8J7KPP1_9ACTN</name>
<dbReference type="Proteomes" id="UP000622552">
    <property type="component" value="Unassembled WGS sequence"/>
</dbReference>
<organism evidence="1 2">
    <name type="scientific">Longispora fulva</name>
    <dbReference type="NCBI Taxonomy" id="619741"/>
    <lineage>
        <taxon>Bacteria</taxon>
        <taxon>Bacillati</taxon>
        <taxon>Actinomycetota</taxon>
        <taxon>Actinomycetes</taxon>
        <taxon>Micromonosporales</taxon>
        <taxon>Micromonosporaceae</taxon>
        <taxon>Longispora</taxon>
    </lineage>
</organism>
<accession>A0A8J7KPP1</accession>
<evidence type="ECO:0000313" key="1">
    <source>
        <dbReference type="EMBL" id="MBG6136527.1"/>
    </source>
</evidence>